<dbReference type="PANTHER" id="PTHR39244:SF5">
    <property type="entry name" value="NATTERIN-3-LIKE"/>
    <property type="match status" value="1"/>
</dbReference>
<dbReference type="Ensembl" id="ENSLLET00000025297.1">
    <property type="protein sequence ID" value="ENSLLEP00000024367.1"/>
    <property type="gene ID" value="ENSLLEG00000015437.1"/>
</dbReference>
<evidence type="ECO:0000313" key="3">
    <source>
        <dbReference type="Proteomes" id="UP000694569"/>
    </source>
</evidence>
<feature type="domain" description="Tachylectin 2" evidence="1">
    <location>
        <begin position="42"/>
        <end position="258"/>
    </location>
</feature>
<dbReference type="InterPro" id="IPR053237">
    <property type="entry name" value="Natterin_C"/>
</dbReference>
<dbReference type="PANTHER" id="PTHR39244">
    <property type="entry name" value="NATTERIN-4"/>
    <property type="match status" value="1"/>
</dbReference>
<keyword evidence="3" id="KW-1185">Reference proteome</keyword>
<protein>
    <recommendedName>
        <fullName evidence="1">Tachylectin 2 domain-containing protein</fullName>
    </recommendedName>
</protein>
<evidence type="ECO:0000259" key="1">
    <source>
        <dbReference type="Pfam" id="PF14517"/>
    </source>
</evidence>
<accession>A0A8C5PL53</accession>
<dbReference type="InterPro" id="IPR036813">
    <property type="entry name" value="Tachylectin2_sf"/>
</dbReference>
<dbReference type="GeneTree" id="ENSGT01010000228634"/>
<reference evidence="2" key="2">
    <citation type="submission" date="2025-09" db="UniProtKB">
        <authorList>
            <consortium name="Ensembl"/>
        </authorList>
    </citation>
    <scope>IDENTIFICATION</scope>
</reference>
<name>A0A8C5PL53_9ANUR</name>
<evidence type="ECO:0000313" key="2">
    <source>
        <dbReference type="Ensembl" id="ENSLLEP00000024367.1"/>
    </source>
</evidence>
<sequence>MKPTYSPSLSHTTTCIHDCDHGRSSRDTLLFIVTRKNYRIGAGLPPNHKGDCYILRATPVGKLMKATKIIFSPDGEMFSVHGGDLYRGPMPSEQDLDWFSAAKKVGKVDWGNFKFLLFDPHGDLYAVANDGDLYKGPAPTNENMSWLYRQATKIGRCKWNSLQALFFDPEGALYAVKSDGRLVMGDPPTSLEDNWFDTCISVSDDDWSKLTHFISFSPEGELCCINEDTGYMYKFPRTTIVKTTYSHHEAQAMGRGFKLGLLFAFTTDKLIHSIEHLEFIPESGEIVSRSRVVLKRQIYKNKTEALLKHNFSFSQTLNETSNFTHEHSFTMKKGAMITFSAGIPCIDETDGKISIKERAIHTWNMETIGTRDSFTSASDVTVPPNKSLCMTASVTRAVLKVPYRAQICTMFGYRATIKGTWIGSSFYNLMVSQDDYRPSALLLRHVLKHLKCDDTAQ</sequence>
<dbReference type="InterPro" id="IPR023294">
    <property type="entry name" value="Tachylectin2"/>
</dbReference>
<dbReference type="AlphaFoldDB" id="A0A8C5PL53"/>
<proteinExistence type="predicted"/>
<reference evidence="2" key="1">
    <citation type="submission" date="2025-08" db="UniProtKB">
        <authorList>
            <consortium name="Ensembl"/>
        </authorList>
    </citation>
    <scope>IDENTIFICATION</scope>
</reference>
<dbReference type="Gene3D" id="2.115.10.10">
    <property type="entry name" value="Tachylectin 2"/>
    <property type="match status" value="1"/>
</dbReference>
<dbReference type="Gene3D" id="2.170.15.10">
    <property type="entry name" value="Proaerolysin, chain A, domain 3"/>
    <property type="match status" value="1"/>
</dbReference>
<organism evidence="2 3">
    <name type="scientific">Leptobrachium leishanense</name>
    <name type="common">Leishan spiny toad</name>
    <dbReference type="NCBI Taxonomy" id="445787"/>
    <lineage>
        <taxon>Eukaryota</taxon>
        <taxon>Metazoa</taxon>
        <taxon>Chordata</taxon>
        <taxon>Craniata</taxon>
        <taxon>Vertebrata</taxon>
        <taxon>Euteleostomi</taxon>
        <taxon>Amphibia</taxon>
        <taxon>Batrachia</taxon>
        <taxon>Anura</taxon>
        <taxon>Pelobatoidea</taxon>
        <taxon>Megophryidae</taxon>
        <taxon>Leptobrachium</taxon>
    </lineage>
</organism>
<dbReference type="Proteomes" id="UP000694569">
    <property type="component" value="Unplaced"/>
</dbReference>
<dbReference type="Pfam" id="PF14517">
    <property type="entry name" value="Tachylectin"/>
    <property type="match status" value="1"/>
</dbReference>
<dbReference type="SUPFAM" id="SSF56973">
    <property type="entry name" value="Aerolisin/ETX pore-forming domain"/>
    <property type="match status" value="1"/>
</dbReference>
<dbReference type="SUPFAM" id="SSF50934">
    <property type="entry name" value="Tachylectin-2"/>
    <property type="match status" value="1"/>
</dbReference>
<dbReference type="OrthoDB" id="1925699at2759"/>